<name>A0A2K9NHI4_9PROT</name>
<evidence type="ECO:0000256" key="7">
    <source>
        <dbReference type="ARBA" id="ARBA00023136"/>
    </source>
</evidence>
<keyword evidence="3 8" id="KW-0813">Transport</keyword>
<dbReference type="PANTHER" id="PTHR34702">
    <property type="entry name" value="NA(+)/H(+) ANTIPORTER SUBUNIT F1"/>
    <property type="match status" value="1"/>
</dbReference>
<accession>A0A2K9NHI4</accession>
<dbReference type="PANTHER" id="PTHR34702:SF1">
    <property type="entry name" value="NA(+)_H(+) ANTIPORTER SUBUNIT F"/>
    <property type="match status" value="1"/>
</dbReference>
<evidence type="ECO:0000256" key="4">
    <source>
        <dbReference type="ARBA" id="ARBA00022475"/>
    </source>
</evidence>
<evidence type="ECO:0000256" key="2">
    <source>
        <dbReference type="ARBA" id="ARBA00009212"/>
    </source>
</evidence>
<dbReference type="GO" id="GO:0015385">
    <property type="term" value="F:sodium:proton antiporter activity"/>
    <property type="evidence" value="ECO:0007669"/>
    <property type="project" value="TreeGrafter"/>
</dbReference>
<evidence type="ECO:0000313" key="10">
    <source>
        <dbReference type="Proteomes" id="UP000234752"/>
    </source>
</evidence>
<evidence type="ECO:0000256" key="8">
    <source>
        <dbReference type="PIRNR" id="PIRNR028784"/>
    </source>
</evidence>
<keyword evidence="8" id="KW-0406">Ion transport</keyword>
<dbReference type="EMBL" id="CP025612">
    <property type="protein sequence ID" value="AUN32550.1"/>
    <property type="molecule type" value="Genomic_DNA"/>
</dbReference>
<comment type="subcellular location">
    <subcellularLocation>
        <location evidence="1 8">Cell membrane</location>
        <topology evidence="1 8">Multi-pass membrane protein</topology>
    </subcellularLocation>
</comment>
<dbReference type="Pfam" id="PF04066">
    <property type="entry name" value="MrpF_PhaF"/>
    <property type="match status" value="1"/>
</dbReference>
<keyword evidence="4 8" id="KW-1003">Cell membrane</keyword>
<evidence type="ECO:0000256" key="6">
    <source>
        <dbReference type="ARBA" id="ARBA00022989"/>
    </source>
</evidence>
<dbReference type="InterPro" id="IPR007208">
    <property type="entry name" value="MrpF/PhaF-like"/>
</dbReference>
<keyword evidence="8" id="KW-0050">Antiport</keyword>
<proteinExistence type="inferred from homology"/>
<evidence type="ECO:0000256" key="3">
    <source>
        <dbReference type="ARBA" id="ARBA00022448"/>
    </source>
</evidence>
<reference evidence="9 10" key="1">
    <citation type="submission" date="2017-12" db="EMBL/GenBank/DDBJ databases">
        <title>Genomes of bacteria within cyanobacterial aggregates.</title>
        <authorList>
            <person name="Cai H."/>
        </authorList>
    </citation>
    <scope>NUCLEOTIDE SEQUENCE [LARGE SCALE GENOMIC DNA]</scope>
    <source>
        <strain evidence="9 10">TH16</strain>
    </source>
</reference>
<keyword evidence="5" id="KW-0812">Transmembrane</keyword>
<keyword evidence="10" id="KW-1185">Reference proteome</keyword>
<dbReference type="PIRSF" id="PIRSF028784">
    <property type="entry name" value="MrpF"/>
    <property type="match status" value="1"/>
</dbReference>
<dbReference type="KEGG" id="ncb:C0V82_19585"/>
<dbReference type="RefSeq" id="WP_102114083.1">
    <property type="nucleotide sequence ID" value="NZ_BMGN01000007.1"/>
</dbReference>
<evidence type="ECO:0000256" key="5">
    <source>
        <dbReference type="ARBA" id="ARBA00022692"/>
    </source>
</evidence>
<dbReference type="OrthoDB" id="9800226at2"/>
<evidence type="ECO:0000313" key="9">
    <source>
        <dbReference type="EMBL" id="AUN32550.1"/>
    </source>
</evidence>
<dbReference type="GO" id="GO:0005886">
    <property type="term" value="C:plasma membrane"/>
    <property type="evidence" value="ECO:0007669"/>
    <property type="project" value="UniProtKB-SubCell"/>
</dbReference>
<evidence type="ECO:0000256" key="1">
    <source>
        <dbReference type="ARBA" id="ARBA00004651"/>
    </source>
</evidence>
<sequence length="104" mass="11080">MTPFLSTCIVIAMSIMLVALLLSLARVVLGPMAGDRIVAVDLFGVQAVAFIALLSIYVGQVVFLDAAIALALVAFFSTIAYARFIEHKAATYKRSKAGKEEKSA</sequence>
<comment type="similarity">
    <text evidence="2 8">Belongs to the CPA3 antiporters (TC 2.A.63) subunit F family.</text>
</comment>
<dbReference type="Proteomes" id="UP000234752">
    <property type="component" value="Chromosome eg_2"/>
</dbReference>
<organism evidence="9 10">
    <name type="scientific">Niveispirillum cyanobacteriorum</name>
    <dbReference type="NCBI Taxonomy" id="1612173"/>
    <lineage>
        <taxon>Bacteria</taxon>
        <taxon>Pseudomonadati</taxon>
        <taxon>Pseudomonadota</taxon>
        <taxon>Alphaproteobacteria</taxon>
        <taxon>Rhodospirillales</taxon>
        <taxon>Azospirillaceae</taxon>
        <taxon>Niveispirillum</taxon>
    </lineage>
</organism>
<keyword evidence="7 8" id="KW-0472">Membrane</keyword>
<gene>
    <name evidence="9" type="ORF">C0V82_19585</name>
</gene>
<keyword evidence="6" id="KW-1133">Transmembrane helix</keyword>
<protein>
    <submittedName>
        <fullName evidence="9">pH regulation protein F</fullName>
    </submittedName>
</protein>
<dbReference type="AlphaFoldDB" id="A0A2K9NHI4"/>